<dbReference type="InterPro" id="IPR052963">
    <property type="entry name" value="Pantetheine_PDE"/>
</dbReference>
<dbReference type="InterPro" id="IPR004843">
    <property type="entry name" value="Calcineurin-like_PHP"/>
</dbReference>
<dbReference type="PANTHER" id="PTHR36492">
    <property type="match status" value="1"/>
</dbReference>
<evidence type="ECO:0000259" key="1">
    <source>
        <dbReference type="Pfam" id="PF00149"/>
    </source>
</evidence>
<evidence type="ECO:0000313" key="2">
    <source>
        <dbReference type="EMBL" id="SDH71554.1"/>
    </source>
</evidence>
<sequence>MIAEKRRPQLWAVSDLHVAYPENREIVKSLRPESDDDWLLVAGDTGERPADIEWALTVLKERFAVVVWTPGNHDLWTRPDDTTGLRGEARYQHLVEMCRRIGVLTPEDPYPIWTGAGGPATIAPLFLLYDYTFRPAEMSREEARAWAEESGVVCTDEFLLHPDPYPSRQDWCVARVRETERRLAARDPELPTVLINHWPLTREPTLVLRYPQFAQWCGTELTHDWHRRFDATVVVYGHLHIPRTMWADGVRFEEVSLGYPREWRGRPHPPVLPKPVFPDAT</sequence>
<accession>A0A1G8ENW8</accession>
<dbReference type="CDD" id="cd00838">
    <property type="entry name" value="MPP_superfamily"/>
    <property type="match status" value="1"/>
</dbReference>
<gene>
    <name evidence="2" type="ORF">SAMN05421869_10352</name>
</gene>
<dbReference type="PANTHER" id="PTHR36492:SF2">
    <property type="entry name" value="[ACYL-CARRIER-PROTEIN] PHOSPHODIESTERASE PPTH"/>
    <property type="match status" value="1"/>
</dbReference>
<dbReference type="AlphaFoldDB" id="A0A1G8ENW8"/>
<dbReference type="EMBL" id="FNDJ01000003">
    <property type="protein sequence ID" value="SDH71554.1"/>
    <property type="molecule type" value="Genomic_DNA"/>
</dbReference>
<dbReference type="InterPro" id="IPR029052">
    <property type="entry name" value="Metallo-depent_PP-like"/>
</dbReference>
<dbReference type="STRING" id="633440.SAMN05421869_10352"/>
<protein>
    <submittedName>
        <fullName evidence="2">3',5'-cyclic AMP phosphodiesterase CpdA</fullName>
    </submittedName>
</protein>
<evidence type="ECO:0000313" key="3">
    <source>
        <dbReference type="Proteomes" id="UP000199202"/>
    </source>
</evidence>
<dbReference type="Gene3D" id="3.60.21.10">
    <property type="match status" value="1"/>
</dbReference>
<dbReference type="Proteomes" id="UP000199202">
    <property type="component" value="Unassembled WGS sequence"/>
</dbReference>
<dbReference type="RefSeq" id="WP_176993057.1">
    <property type="nucleotide sequence ID" value="NZ_FNDJ01000003.1"/>
</dbReference>
<dbReference type="GO" id="GO:0016787">
    <property type="term" value="F:hydrolase activity"/>
    <property type="evidence" value="ECO:0007669"/>
    <property type="project" value="InterPro"/>
</dbReference>
<dbReference type="Pfam" id="PF00149">
    <property type="entry name" value="Metallophos"/>
    <property type="match status" value="1"/>
</dbReference>
<reference evidence="2 3" key="1">
    <citation type="submission" date="2016-10" db="EMBL/GenBank/DDBJ databases">
        <authorList>
            <person name="de Groot N.N."/>
        </authorList>
    </citation>
    <scope>NUCLEOTIDE SEQUENCE [LARGE SCALE GENOMIC DNA]</scope>
    <source>
        <strain evidence="2 3">CGMCC 4.6533</strain>
    </source>
</reference>
<organism evidence="2 3">
    <name type="scientific">Nonomuraea jiangxiensis</name>
    <dbReference type="NCBI Taxonomy" id="633440"/>
    <lineage>
        <taxon>Bacteria</taxon>
        <taxon>Bacillati</taxon>
        <taxon>Actinomycetota</taxon>
        <taxon>Actinomycetes</taxon>
        <taxon>Streptosporangiales</taxon>
        <taxon>Streptosporangiaceae</taxon>
        <taxon>Nonomuraea</taxon>
    </lineage>
</organism>
<proteinExistence type="predicted"/>
<keyword evidence="3" id="KW-1185">Reference proteome</keyword>
<name>A0A1G8ENW8_9ACTN</name>
<feature type="domain" description="Calcineurin-like phosphoesterase" evidence="1">
    <location>
        <begin position="10"/>
        <end position="242"/>
    </location>
</feature>
<dbReference type="SUPFAM" id="SSF56300">
    <property type="entry name" value="Metallo-dependent phosphatases"/>
    <property type="match status" value="1"/>
</dbReference>